<evidence type="ECO:0000256" key="1">
    <source>
        <dbReference type="ARBA" id="ARBA00023015"/>
    </source>
</evidence>
<dbReference type="InterPro" id="IPR016032">
    <property type="entry name" value="Sig_transdc_resp-reg_C-effctor"/>
</dbReference>
<gene>
    <name evidence="5" type="ORF">FIV42_19960</name>
</gene>
<dbReference type="Pfam" id="PF00196">
    <property type="entry name" value="GerE"/>
    <property type="match status" value="1"/>
</dbReference>
<dbReference type="GO" id="GO:0003677">
    <property type="term" value="F:DNA binding"/>
    <property type="evidence" value="ECO:0007669"/>
    <property type="project" value="UniProtKB-KW"/>
</dbReference>
<dbReference type="SUPFAM" id="SSF46894">
    <property type="entry name" value="C-terminal effector domain of the bipartite response regulators"/>
    <property type="match status" value="1"/>
</dbReference>
<dbReference type="InterPro" id="IPR036388">
    <property type="entry name" value="WH-like_DNA-bd_sf"/>
</dbReference>
<keyword evidence="2" id="KW-0238">DNA-binding</keyword>
<dbReference type="SMART" id="SM00421">
    <property type="entry name" value="HTH_LUXR"/>
    <property type="match status" value="1"/>
</dbReference>
<evidence type="ECO:0000313" key="5">
    <source>
        <dbReference type="EMBL" id="QDG52934.1"/>
    </source>
</evidence>
<keyword evidence="1" id="KW-0805">Transcription regulation</keyword>
<accession>A0A4Y6PX76</accession>
<dbReference type="InterPro" id="IPR000792">
    <property type="entry name" value="Tscrpt_reg_LuxR_C"/>
</dbReference>
<dbReference type="PRINTS" id="PR00038">
    <property type="entry name" value="HTHLUXR"/>
</dbReference>
<dbReference type="AlphaFoldDB" id="A0A4Y6PX76"/>
<dbReference type="PANTHER" id="PTHR44688:SF16">
    <property type="entry name" value="DNA-BINDING TRANSCRIPTIONAL ACTIVATOR DEVR_DOSR"/>
    <property type="match status" value="1"/>
</dbReference>
<name>A0A4Y6PX76_PERCE</name>
<keyword evidence="3" id="KW-0804">Transcription</keyword>
<dbReference type="Gene3D" id="1.10.10.10">
    <property type="entry name" value="Winged helix-like DNA-binding domain superfamily/Winged helix DNA-binding domain"/>
    <property type="match status" value="1"/>
</dbReference>
<organism evidence="5 6">
    <name type="scientific">Persicimonas caeni</name>
    <dbReference type="NCBI Taxonomy" id="2292766"/>
    <lineage>
        <taxon>Bacteria</taxon>
        <taxon>Deltaproteobacteria</taxon>
        <taxon>Bradymonadales</taxon>
        <taxon>Bradymonadaceae</taxon>
        <taxon>Persicimonas</taxon>
    </lineage>
</organism>
<dbReference type="GO" id="GO:0006355">
    <property type="term" value="P:regulation of DNA-templated transcription"/>
    <property type="evidence" value="ECO:0007669"/>
    <property type="project" value="InterPro"/>
</dbReference>
<dbReference type="PANTHER" id="PTHR44688">
    <property type="entry name" value="DNA-BINDING TRANSCRIPTIONAL ACTIVATOR DEVR_DOSR"/>
    <property type="match status" value="1"/>
</dbReference>
<evidence type="ECO:0000256" key="3">
    <source>
        <dbReference type="ARBA" id="ARBA00023163"/>
    </source>
</evidence>
<dbReference type="OrthoDB" id="3176919at2"/>
<protein>
    <submittedName>
        <fullName evidence="5">Helix-turn-helix transcriptional regulator</fullName>
    </submittedName>
</protein>
<keyword evidence="6" id="KW-1185">Reference proteome</keyword>
<dbReference type="Proteomes" id="UP000315995">
    <property type="component" value="Chromosome"/>
</dbReference>
<reference evidence="5 6" key="1">
    <citation type="submission" date="2019-06" db="EMBL/GenBank/DDBJ databases">
        <title>Persicimonas caeni gen. nov., sp. nov., a predatory bacterium isolated from solar saltern.</title>
        <authorList>
            <person name="Wang S."/>
        </authorList>
    </citation>
    <scope>NUCLEOTIDE SEQUENCE [LARGE SCALE GENOMIC DNA]</scope>
    <source>
        <strain evidence="5 6">YN101</strain>
    </source>
</reference>
<evidence type="ECO:0000256" key="2">
    <source>
        <dbReference type="ARBA" id="ARBA00023125"/>
    </source>
</evidence>
<feature type="domain" description="HTH luxR-type" evidence="4">
    <location>
        <begin position="34"/>
        <end position="99"/>
    </location>
</feature>
<accession>A0A5B8YD82</accession>
<evidence type="ECO:0000259" key="4">
    <source>
        <dbReference type="PROSITE" id="PS50043"/>
    </source>
</evidence>
<sequence>MSNESGTPEQLTNDGGQRDAVARGLAVLSVPLVPSKWPDALTDAEREVATFLIRGRTYTEIGRQRGTSRHTVSSQVSSMLSKLDVSSTSELIAALARYNRCHET</sequence>
<dbReference type="EMBL" id="CP041186">
    <property type="protein sequence ID" value="QDG52934.1"/>
    <property type="molecule type" value="Genomic_DNA"/>
</dbReference>
<evidence type="ECO:0000313" key="6">
    <source>
        <dbReference type="Proteomes" id="UP000315995"/>
    </source>
</evidence>
<dbReference type="PROSITE" id="PS50043">
    <property type="entry name" value="HTH_LUXR_2"/>
    <property type="match status" value="1"/>
</dbReference>
<dbReference type="RefSeq" id="WP_141199395.1">
    <property type="nucleotide sequence ID" value="NZ_CP041186.1"/>
</dbReference>
<proteinExistence type="predicted"/>
<dbReference type="CDD" id="cd06170">
    <property type="entry name" value="LuxR_C_like"/>
    <property type="match status" value="1"/>
</dbReference>